<keyword evidence="2" id="KW-1185">Reference proteome</keyword>
<name>A0A4R6KI48_9ACTN</name>
<protein>
    <submittedName>
        <fullName evidence="1">Uncharacterized protein</fullName>
    </submittedName>
</protein>
<proteinExistence type="predicted"/>
<dbReference type="EMBL" id="SNWQ01000004">
    <property type="protein sequence ID" value="TDO50694.1"/>
    <property type="molecule type" value="Genomic_DNA"/>
</dbReference>
<dbReference type="AlphaFoldDB" id="A0A4R6KI48"/>
<dbReference type="Pfam" id="PF18944">
    <property type="entry name" value="DUF5691"/>
    <property type="match status" value="1"/>
</dbReference>
<evidence type="ECO:0000313" key="2">
    <source>
        <dbReference type="Proteomes" id="UP000295388"/>
    </source>
</evidence>
<organism evidence="1 2">
    <name type="scientific">Kribbella caucasensis</name>
    <dbReference type="NCBI Taxonomy" id="2512215"/>
    <lineage>
        <taxon>Bacteria</taxon>
        <taxon>Bacillati</taxon>
        <taxon>Actinomycetota</taxon>
        <taxon>Actinomycetes</taxon>
        <taxon>Propionibacteriales</taxon>
        <taxon>Kribbellaceae</taxon>
        <taxon>Kribbella</taxon>
    </lineage>
</organism>
<gene>
    <name evidence="1" type="ORF">EV643_104187</name>
</gene>
<sequence length="473" mass="52720">MSSALLGTERRPAEFGELPPAVREQLHEGAELLDAAALATLYKRAGRRPLEGLTPVEAADGEDRPLPRPNAIRRLAAMMGGFQTAALGEWLRIANEKGWGIPPEQLPALADYARGRAEYRPLVVAAAGRRAHWLADLNPEWRFMHQAATDDPQDWTHGNQVQRRSWFRQLRRRDPAAALEALREVWPTEHAQARAEFLTELQPNLSKTDEEFLEQALDDRSKEVRRAAAKLLQRIEGSQYAGRMAERVWSHLAVSDGVLTVTLPQRVTKAMERDGIDPQPHPGLGRRAWWLRQLIAAAPLPGAPDLGQRAPGDPHQVLAADVLRLRVEGVAAEVLQAAWAEAAVREGNVEWARALLRHNAATDNRTTDLLKVLPHDEWPAAIEQLRAKLDLADLVGGLPVPWPAPLAVLALDQLKQAGTARNWARLASIAARAVPHEALNHPITREPTGEEDTWRSRLVETLIFRREMYEELS</sequence>
<dbReference type="RefSeq" id="WP_238165491.1">
    <property type="nucleotide sequence ID" value="NZ_SNWQ01000004.1"/>
</dbReference>
<accession>A0A4R6KI48</accession>
<dbReference type="Proteomes" id="UP000295388">
    <property type="component" value="Unassembled WGS sequence"/>
</dbReference>
<dbReference type="InterPro" id="IPR043746">
    <property type="entry name" value="DUF5691"/>
</dbReference>
<comment type="caution">
    <text evidence="1">The sequence shown here is derived from an EMBL/GenBank/DDBJ whole genome shotgun (WGS) entry which is preliminary data.</text>
</comment>
<reference evidence="1 2" key="1">
    <citation type="submission" date="2019-03" db="EMBL/GenBank/DDBJ databases">
        <title>Genomic Encyclopedia of Type Strains, Phase III (KMG-III): the genomes of soil and plant-associated and newly described type strains.</title>
        <authorList>
            <person name="Whitman W."/>
        </authorList>
    </citation>
    <scope>NUCLEOTIDE SEQUENCE [LARGE SCALE GENOMIC DNA]</scope>
    <source>
        <strain evidence="1 2">VKM Ac-2527</strain>
    </source>
</reference>
<evidence type="ECO:0000313" key="1">
    <source>
        <dbReference type="EMBL" id="TDO50694.1"/>
    </source>
</evidence>